<feature type="transmembrane region" description="Helical" evidence="1">
    <location>
        <begin position="311"/>
        <end position="332"/>
    </location>
</feature>
<gene>
    <name evidence="3" type="ORF">MNBD_BACTEROID07-763</name>
</gene>
<dbReference type="InterPro" id="IPR012429">
    <property type="entry name" value="HGSNAT_cat"/>
</dbReference>
<feature type="transmembrane region" description="Helical" evidence="1">
    <location>
        <begin position="42"/>
        <end position="64"/>
    </location>
</feature>
<feature type="transmembrane region" description="Helical" evidence="1">
    <location>
        <begin position="216"/>
        <end position="236"/>
    </location>
</feature>
<organism evidence="3">
    <name type="scientific">hydrothermal vent metagenome</name>
    <dbReference type="NCBI Taxonomy" id="652676"/>
    <lineage>
        <taxon>unclassified sequences</taxon>
        <taxon>metagenomes</taxon>
        <taxon>ecological metagenomes</taxon>
    </lineage>
</organism>
<accession>A0A3B0U8Q7</accession>
<keyword evidence="1" id="KW-1133">Transmembrane helix</keyword>
<dbReference type="EMBL" id="UOET01000058">
    <property type="protein sequence ID" value="VAW26768.1"/>
    <property type="molecule type" value="Genomic_DNA"/>
</dbReference>
<sequence length="340" mass="38633">MNTGRSRTADFLKGMALIAMVQLILVEYFSQTSILNGLLGKISLFIGGPPAAPVFLAIMGYYIAHQQHTLRYDIIRGLKLIGLGILLNIVRNAYTLFDIFSGKTNTDVWHIVFGTDILILAGISLVAMAILIKILRGHVLAYLALIIVFLLLQYVIPPVEKMLPDSVILPFFYGKYPSAQFPFVPWFAYVLAGYTFYLFKRFFVADQFKHSHTIKVILGSLSGILLILSLPFGYHVSINSTLFYHHGILFFLFCVNFLFWWLLSANVIVAGVDNKFTYYFEFIGRNVTAFYVIFMILAGNLALFYQKGMDYLMLFIGFVILLTATSLLVWAWDRARKRTT</sequence>
<keyword evidence="1" id="KW-0812">Transmembrane</keyword>
<evidence type="ECO:0000256" key="1">
    <source>
        <dbReference type="SAM" id="Phobius"/>
    </source>
</evidence>
<feature type="transmembrane region" description="Helical" evidence="1">
    <location>
        <begin position="186"/>
        <end position="204"/>
    </location>
</feature>
<feature type="transmembrane region" description="Helical" evidence="1">
    <location>
        <begin position="76"/>
        <end position="97"/>
    </location>
</feature>
<dbReference type="Pfam" id="PF07786">
    <property type="entry name" value="HGSNAT_cat"/>
    <property type="match status" value="1"/>
</dbReference>
<feature type="transmembrane region" description="Helical" evidence="1">
    <location>
        <begin position="282"/>
        <end position="305"/>
    </location>
</feature>
<evidence type="ECO:0000313" key="3">
    <source>
        <dbReference type="EMBL" id="VAW26768.1"/>
    </source>
</evidence>
<keyword evidence="1" id="KW-0472">Membrane</keyword>
<feature type="transmembrane region" description="Helical" evidence="1">
    <location>
        <begin position="12"/>
        <end position="30"/>
    </location>
</feature>
<name>A0A3B0U8Q7_9ZZZZ</name>
<protein>
    <recommendedName>
        <fullName evidence="2">Heparan-alpha-glucosaminide N-acetyltransferase catalytic domain-containing protein</fullName>
    </recommendedName>
</protein>
<feature type="domain" description="Heparan-alpha-glucosaminide N-acetyltransferase catalytic" evidence="2">
    <location>
        <begin position="5"/>
        <end position="199"/>
    </location>
</feature>
<evidence type="ECO:0000259" key="2">
    <source>
        <dbReference type="Pfam" id="PF07786"/>
    </source>
</evidence>
<proteinExistence type="predicted"/>
<feature type="transmembrane region" description="Helical" evidence="1">
    <location>
        <begin position="248"/>
        <end position="270"/>
    </location>
</feature>
<feature type="transmembrane region" description="Helical" evidence="1">
    <location>
        <begin position="109"/>
        <end position="132"/>
    </location>
</feature>
<feature type="transmembrane region" description="Helical" evidence="1">
    <location>
        <begin position="139"/>
        <end position="156"/>
    </location>
</feature>
<reference evidence="3" key="1">
    <citation type="submission" date="2018-06" db="EMBL/GenBank/DDBJ databases">
        <authorList>
            <person name="Zhirakovskaya E."/>
        </authorList>
    </citation>
    <scope>NUCLEOTIDE SEQUENCE</scope>
</reference>
<dbReference type="AlphaFoldDB" id="A0A3B0U8Q7"/>